<feature type="region of interest" description="Disordered" evidence="1">
    <location>
        <begin position="32"/>
        <end position="55"/>
    </location>
</feature>
<name>J7L665_NOCAA</name>
<reference evidence="2 3" key="1">
    <citation type="journal article" date="2012" name="J. Bacteriol.">
        <title>Whole-Genome Sequence of Nocardiopsis alba Strain ATCC BAA-2165, Associated with Honeybees.</title>
        <authorList>
            <person name="Qiao J."/>
            <person name="Chen L."/>
            <person name="Li Y."/>
            <person name="Wang J."/>
            <person name="Zhang W."/>
            <person name="Chen S."/>
        </authorList>
    </citation>
    <scope>NUCLEOTIDE SEQUENCE [LARGE SCALE GENOMIC DNA]</scope>
    <source>
        <strain evidence="3">ATCC BAA-2165 / BE74</strain>
    </source>
</reference>
<evidence type="ECO:0000313" key="3">
    <source>
        <dbReference type="Proteomes" id="UP000003779"/>
    </source>
</evidence>
<dbReference type="KEGG" id="nal:B005_0312"/>
<gene>
    <name evidence="2" type="ordered locus">B005_0312</name>
</gene>
<dbReference type="AlphaFoldDB" id="J7L665"/>
<evidence type="ECO:0000313" key="2">
    <source>
        <dbReference type="EMBL" id="AFR08196.1"/>
    </source>
</evidence>
<dbReference type="EMBL" id="CP003788">
    <property type="protein sequence ID" value="AFR08196.1"/>
    <property type="molecule type" value="Genomic_DNA"/>
</dbReference>
<dbReference type="AntiFam" id="ANF00057">
    <property type="entry name" value="Translation of E. coli type CRISPR repeat"/>
</dbReference>
<sequence>MSRAGPSPRAWGSLLRRLVGDVGDRSIPTCVGLTRRGTHSGAGATVHPHVRGAHA</sequence>
<evidence type="ECO:0000256" key="1">
    <source>
        <dbReference type="SAM" id="MobiDB-lite"/>
    </source>
</evidence>
<organism evidence="2 3">
    <name type="scientific">Nocardiopsis alba (strain ATCC BAA-2165 / BE74)</name>
    <dbReference type="NCBI Taxonomy" id="1205910"/>
    <lineage>
        <taxon>Bacteria</taxon>
        <taxon>Bacillati</taxon>
        <taxon>Actinomycetota</taxon>
        <taxon>Actinomycetes</taxon>
        <taxon>Streptosporangiales</taxon>
        <taxon>Nocardiopsidaceae</taxon>
        <taxon>Nocardiopsis</taxon>
    </lineage>
</organism>
<protein>
    <submittedName>
        <fullName evidence="2">Uncharacterized protein</fullName>
    </submittedName>
</protein>
<proteinExistence type="predicted"/>
<accession>J7L665</accession>
<dbReference type="HOGENOM" id="CLU_3027722_0_0_11"/>
<reference evidence="3" key="2">
    <citation type="submission" date="2012-08" db="EMBL/GenBank/DDBJ databases">
        <title>Whole-genome sequence of Nocardiopsis alba strain ATCC BAA-2165 associated with honeybees.</title>
        <authorList>
            <person name="Qiao J."/>
            <person name="Chen L."/>
            <person name="Li Y."/>
            <person name="Wang J."/>
            <person name="Zhang W."/>
            <person name="Chen S."/>
        </authorList>
    </citation>
    <scope>NUCLEOTIDE SEQUENCE [LARGE SCALE GENOMIC DNA]</scope>
    <source>
        <strain evidence="3">ATCC BAA-2165 / BE74</strain>
    </source>
</reference>
<dbReference type="AntiFam" id="ANF00006">
    <property type="entry name" value="Translation of CRISPR region"/>
</dbReference>
<dbReference type="Proteomes" id="UP000003779">
    <property type="component" value="Chromosome"/>
</dbReference>